<sequence>MSEILNSSLEYYVAEEGAVPLLPFTTHVSLQQIIDTFPWNTIILPPEISLQEDTTQLIQPIPILSQSQETSSPKPQHTQISESVDCDNKENVTGQEKKIRIMEFTCTYCNKLYRGKNARSILRRHLKTKHNINPPRGTRWDNDPNRPKTDEERRLRVLESKKSKLEEIINSQFKVWAQKSRTKKSLERSSSTYLKQGRFSDNSSNLGNHQIDTNLPFPGFVKQEDIDVIPYQDINSNFGGSQQVEDDTDVICSDFIKQECIDNYDVPNQVNVVEEIPNQAVNLEEMNLLYDAGSIKSTLLWLGVTAESDACCMDYSDERNFNNQEQNNFLIKEEFE</sequence>
<name>A0A9N8V9K3_FUNMO</name>
<dbReference type="EMBL" id="CAJVPP010000094">
    <property type="protein sequence ID" value="CAG8442272.1"/>
    <property type="molecule type" value="Genomic_DNA"/>
</dbReference>
<feature type="region of interest" description="Disordered" evidence="1">
    <location>
        <begin position="126"/>
        <end position="154"/>
    </location>
</feature>
<feature type="compositionally biased region" description="Polar residues" evidence="1">
    <location>
        <begin position="64"/>
        <end position="82"/>
    </location>
</feature>
<comment type="caution">
    <text evidence="2">The sequence shown here is derived from an EMBL/GenBank/DDBJ whole genome shotgun (WGS) entry which is preliminary data.</text>
</comment>
<feature type="compositionally biased region" description="Polar residues" evidence="1">
    <location>
        <begin position="188"/>
        <end position="208"/>
    </location>
</feature>
<feature type="region of interest" description="Disordered" evidence="1">
    <location>
        <begin position="64"/>
        <end position="92"/>
    </location>
</feature>
<evidence type="ECO:0000313" key="3">
    <source>
        <dbReference type="Proteomes" id="UP000789375"/>
    </source>
</evidence>
<accession>A0A9N8V9K3</accession>
<organism evidence="2 3">
    <name type="scientific">Funneliformis mosseae</name>
    <name type="common">Endomycorrhizal fungus</name>
    <name type="synonym">Glomus mosseae</name>
    <dbReference type="NCBI Taxonomy" id="27381"/>
    <lineage>
        <taxon>Eukaryota</taxon>
        <taxon>Fungi</taxon>
        <taxon>Fungi incertae sedis</taxon>
        <taxon>Mucoromycota</taxon>
        <taxon>Glomeromycotina</taxon>
        <taxon>Glomeromycetes</taxon>
        <taxon>Glomerales</taxon>
        <taxon>Glomeraceae</taxon>
        <taxon>Funneliformis</taxon>
    </lineage>
</organism>
<evidence type="ECO:0000313" key="2">
    <source>
        <dbReference type="EMBL" id="CAG8442272.1"/>
    </source>
</evidence>
<proteinExistence type="predicted"/>
<dbReference type="AlphaFoldDB" id="A0A9N8V9K3"/>
<reference evidence="2" key="1">
    <citation type="submission" date="2021-06" db="EMBL/GenBank/DDBJ databases">
        <authorList>
            <person name="Kallberg Y."/>
            <person name="Tangrot J."/>
            <person name="Rosling A."/>
        </authorList>
    </citation>
    <scope>NUCLEOTIDE SEQUENCE</scope>
    <source>
        <strain evidence="2">87-6 pot B 2015</strain>
    </source>
</reference>
<keyword evidence="3" id="KW-1185">Reference proteome</keyword>
<feature type="region of interest" description="Disordered" evidence="1">
    <location>
        <begin position="187"/>
        <end position="208"/>
    </location>
</feature>
<feature type="compositionally biased region" description="Basic and acidic residues" evidence="1">
    <location>
        <begin position="138"/>
        <end position="154"/>
    </location>
</feature>
<evidence type="ECO:0000256" key="1">
    <source>
        <dbReference type="SAM" id="MobiDB-lite"/>
    </source>
</evidence>
<gene>
    <name evidence="2" type="ORF">FMOSSE_LOCUS910</name>
</gene>
<protein>
    <submittedName>
        <fullName evidence="2">8368_t:CDS:1</fullName>
    </submittedName>
</protein>
<dbReference type="Proteomes" id="UP000789375">
    <property type="component" value="Unassembled WGS sequence"/>
</dbReference>